<feature type="coiled-coil region" evidence="1">
    <location>
        <begin position="131"/>
        <end position="187"/>
    </location>
</feature>
<evidence type="ECO:0000256" key="1">
    <source>
        <dbReference type="SAM" id="Coils"/>
    </source>
</evidence>
<gene>
    <name evidence="3" type="ORF">EK398_16950</name>
</gene>
<dbReference type="AlphaFoldDB" id="A0A437URZ8"/>
<sequence>MMSNKILNLDLSKDPIMPAIVYGRVGDDRLQTVTVNLTRRDEVADLTGYDITFEGTTYNRQTKVFDSNNISSTPEGLKKGTFDYTFPNMAFAVAGKYEQAYFSIVKDGKRDSTVGFEIYVDGNADIDAPEAETIITEYNKLVAELNELQNQAIDEMNRNFTEAQGRISELEVQINDLRNKIDQALTNFENGNFWTKEESFNKEESSANVIDQIGGAESTILKKELLVNGTEGMASRFVKDLPYTNIILNGDFKNGITNWSYHQPAGNLSEFVDDVVHAKSNNGTVTGVFQPSDQRLKYGYSTKANEKFFFYALAKGTGTIQLGFDKKRGSATLTQNYTWVGVESTGTTDNEVMTFYTTGEMWIKAIIVSKTEIMNIESFYPAAEDVGVVHGQPNLRNGTSSTLSEVTFIQTQYKETNLVVSNLFKPNDLVTYAVQIDNTAGTADVFAQLACKKSDNTYVSFNGSSVLKGSIGRSMVQVTVLEEYTNIYVKPLVKSNSTISTTVRYGEEKLINGSLEAMDEWTPSQADSGLTPINGGMVPFNEKDYEDLLSDDGIVRAETKIVGRGAEIETPFKIIEVFANRYPDIFGKTTTDAEKITRFKSIQKGVTIKSTLRGSGANASKNGQLYLKYTDGTSEFLVNNQTSEFVEISKTLTATQLDQLSSTGVLTVYATTKRNGTNDAGAISDGVTSALLEVKDLRLIVEIEANGKTIIESIIAANHGEKIATKEEALDGKSNDKIMTPLRVADVISTLGSGGNAVASSEEALAGVENTKIMSALRVKEVLDARENEIATSNVFSAAFMRSGQISFMRRGPILIVNGTVTVKTAQAALTDLFVPDLGGKVPLNNAGNILAISDKAPYTKRFLISSNGGNFRTISALEADEYLAFSGSIMLAP</sequence>
<organism evidence="3 4">
    <name type="scientific">Enterococcus avium</name>
    <name type="common">Streptococcus avium</name>
    <dbReference type="NCBI Taxonomy" id="33945"/>
    <lineage>
        <taxon>Bacteria</taxon>
        <taxon>Bacillati</taxon>
        <taxon>Bacillota</taxon>
        <taxon>Bacilli</taxon>
        <taxon>Lactobacillales</taxon>
        <taxon>Enterococcaceae</taxon>
        <taxon>Enterococcus</taxon>
    </lineage>
</organism>
<dbReference type="EMBL" id="RYZS01000001">
    <property type="protein sequence ID" value="RVU96389.1"/>
    <property type="molecule type" value="Genomic_DNA"/>
</dbReference>
<evidence type="ECO:0000313" key="4">
    <source>
        <dbReference type="Proteomes" id="UP000288388"/>
    </source>
</evidence>
<accession>A0A437URZ8</accession>
<dbReference type="Proteomes" id="UP000288388">
    <property type="component" value="Unassembled WGS sequence"/>
</dbReference>
<dbReference type="InterPro" id="IPR018913">
    <property type="entry name" value="BppU_N"/>
</dbReference>
<dbReference type="Pfam" id="PF10651">
    <property type="entry name" value="BppU_N"/>
    <property type="match status" value="1"/>
</dbReference>
<comment type="caution">
    <text evidence="3">The sequence shown here is derived from an EMBL/GenBank/DDBJ whole genome shotgun (WGS) entry which is preliminary data.</text>
</comment>
<name>A0A437URZ8_ENTAV</name>
<feature type="domain" description="BppU N-terminal" evidence="2">
    <location>
        <begin position="5"/>
        <end position="147"/>
    </location>
</feature>
<reference evidence="3 4" key="1">
    <citation type="submission" date="2018-12" db="EMBL/GenBank/DDBJ databases">
        <title>A novel vanA-carrying plasmid in a clinical isolate of Enterococcus avium.</title>
        <authorList>
            <person name="Bernasconi O.J."/>
            <person name="Luzzaro F."/>
            <person name="Endimiani A."/>
        </authorList>
    </citation>
    <scope>NUCLEOTIDE SEQUENCE [LARGE SCALE GENOMIC DNA]</scope>
    <source>
        <strain evidence="3 4">LC0559/18</strain>
    </source>
</reference>
<evidence type="ECO:0000259" key="2">
    <source>
        <dbReference type="Pfam" id="PF10651"/>
    </source>
</evidence>
<keyword evidence="1" id="KW-0175">Coiled coil</keyword>
<evidence type="ECO:0000313" key="3">
    <source>
        <dbReference type="EMBL" id="RVU96389.1"/>
    </source>
</evidence>
<protein>
    <submittedName>
        <fullName evidence="3">DUF2479 domain-containing protein</fullName>
    </submittedName>
</protein>
<dbReference type="Gene3D" id="2.60.40.3350">
    <property type="match status" value="1"/>
</dbReference>
<proteinExistence type="predicted"/>